<feature type="compositionally biased region" description="Basic residues" evidence="1">
    <location>
        <begin position="93"/>
        <end position="103"/>
    </location>
</feature>
<gene>
    <name evidence="2" type="ORF">BJ508DRAFT_171762</name>
</gene>
<dbReference type="EMBL" id="ML119728">
    <property type="protein sequence ID" value="RPA77308.1"/>
    <property type="molecule type" value="Genomic_DNA"/>
</dbReference>
<evidence type="ECO:0000313" key="3">
    <source>
        <dbReference type="Proteomes" id="UP000275078"/>
    </source>
</evidence>
<accession>A0A3N4HXT4</accession>
<proteinExistence type="predicted"/>
<name>A0A3N4HXT4_ASCIM</name>
<dbReference type="Proteomes" id="UP000275078">
    <property type="component" value="Unassembled WGS sequence"/>
</dbReference>
<feature type="region of interest" description="Disordered" evidence="1">
    <location>
        <begin position="54"/>
        <end position="138"/>
    </location>
</feature>
<reference evidence="2 3" key="1">
    <citation type="journal article" date="2018" name="Nat. Ecol. Evol.">
        <title>Pezizomycetes genomes reveal the molecular basis of ectomycorrhizal truffle lifestyle.</title>
        <authorList>
            <person name="Murat C."/>
            <person name="Payen T."/>
            <person name="Noel B."/>
            <person name="Kuo A."/>
            <person name="Morin E."/>
            <person name="Chen J."/>
            <person name="Kohler A."/>
            <person name="Krizsan K."/>
            <person name="Balestrini R."/>
            <person name="Da Silva C."/>
            <person name="Montanini B."/>
            <person name="Hainaut M."/>
            <person name="Levati E."/>
            <person name="Barry K.W."/>
            <person name="Belfiori B."/>
            <person name="Cichocki N."/>
            <person name="Clum A."/>
            <person name="Dockter R.B."/>
            <person name="Fauchery L."/>
            <person name="Guy J."/>
            <person name="Iotti M."/>
            <person name="Le Tacon F."/>
            <person name="Lindquist E.A."/>
            <person name="Lipzen A."/>
            <person name="Malagnac F."/>
            <person name="Mello A."/>
            <person name="Molinier V."/>
            <person name="Miyauchi S."/>
            <person name="Poulain J."/>
            <person name="Riccioni C."/>
            <person name="Rubini A."/>
            <person name="Sitrit Y."/>
            <person name="Splivallo R."/>
            <person name="Traeger S."/>
            <person name="Wang M."/>
            <person name="Zifcakova L."/>
            <person name="Wipf D."/>
            <person name="Zambonelli A."/>
            <person name="Paolocci F."/>
            <person name="Nowrousian M."/>
            <person name="Ottonello S."/>
            <person name="Baldrian P."/>
            <person name="Spatafora J.W."/>
            <person name="Henrissat B."/>
            <person name="Nagy L.G."/>
            <person name="Aury J.M."/>
            <person name="Wincker P."/>
            <person name="Grigoriev I.V."/>
            <person name="Bonfante P."/>
            <person name="Martin F.M."/>
        </authorList>
    </citation>
    <scope>NUCLEOTIDE SEQUENCE [LARGE SCALE GENOMIC DNA]</scope>
    <source>
        <strain evidence="2 3">RN42</strain>
    </source>
</reference>
<dbReference type="AlphaFoldDB" id="A0A3N4HXT4"/>
<feature type="compositionally biased region" description="Acidic residues" evidence="1">
    <location>
        <begin position="124"/>
        <end position="138"/>
    </location>
</feature>
<feature type="compositionally biased region" description="Basic residues" evidence="1">
    <location>
        <begin position="1"/>
        <end position="20"/>
    </location>
</feature>
<protein>
    <submittedName>
        <fullName evidence="2">Uncharacterized protein</fullName>
    </submittedName>
</protein>
<sequence length="277" mass="30813">MPRPSKQQRHMAHVRAMRTQRRLEQALNPPSPPPEPDQDAEPWFLEENFLETQPAGIFDQPPEILERSQRKRTKVIPSLPPIPKGMTMGSTKRVGRRQKKHLLHMRECAARRREERKLGIERPGDDEEEEMVGDAEEEGMSKVVLMGLIEEALQRESGIPELGGASVGLGQVDHDFGARTAMDEAGIQGSSTGVVQEEDDLDAEGGGDVILEEAGLPENHMGLGDGERIVRQNPQLQAFGLKRWNPKTDGKHLPGLKGRAGTRTGDSKRNQQRKRVG</sequence>
<evidence type="ECO:0000256" key="1">
    <source>
        <dbReference type="SAM" id="MobiDB-lite"/>
    </source>
</evidence>
<evidence type="ECO:0000313" key="2">
    <source>
        <dbReference type="EMBL" id="RPA77308.1"/>
    </source>
</evidence>
<organism evidence="2 3">
    <name type="scientific">Ascobolus immersus RN42</name>
    <dbReference type="NCBI Taxonomy" id="1160509"/>
    <lineage>
        <taxon>Eukaryota</taxon>
        <taxon>Fungi</taxon>
        <taxon>Dikarya</taxon>
        <taxon>Ascomycota</taxon>
        <taxon>Pezizomycotina</taxon>
        <taxon>Pezizomycetes</taxon>
        <taxon>Pezizales</taxon>
        <taxon>Ascobolaceae</taxon>
        <taxon>Ascobolus</taxon>
    </lineage>
</organism>
<feature type="region of interest" description="Disordered" evidence="1">
    <location>
        <begin position="239"/>
        <end position="277"/>
    </location>
</feature>
<feature type="region of interest" description="Disordered" evidence="1">
    <location>
        <begin position="1"/>
        <end position="40"/>
    </location>
</feature>
<feature type="compositionally biased region" description="Basic and acidic residues" evidence="1">
    <location>
        <begin position="104"/>
        <end position="123"/>
    </location>
</feature>
<keyword evidence="3" id="KW-1185">Reference proteome</keyword>